<evidence type="ECO:0000313" key="2">
    <source>
        <dbReference type="Proteomes" id="UP000002193"/>
    </source>
</evidence>
<keyword evidence="2" id="KW-1185">Reference proteome</keyword>
<proteinExistence type="predicted"/>
<dbReference type="KEGG" id="cca:CCA_00843"/>
<sequence>MKDSDMSYEYKNGEDIYGFTIDIEGLFIHALYFQM</sequence>
<gene>
    <name evidence="1" type="ordered locus">CCA_00843</name>
</gene>
<protein>
    <submittedName>
        <fullName evidence="1">Uncharacterized protein</fullName>
    </submittedName>
</protein>
<organism evidence="1 2">
    <name type="scientific">Chlamydia caviae (strain ATCC VR-813 / DSM 19441 / 03DC25 / GPIC)</name>
    <name type="common">Chlamydophila caviae</name>
    <dbReference type="NCBI Taxonomy" id="227941"/>
    <lineage>
        <taxon>Bacteria</taxon>
        <taxon>Pseudomonadati</taxon>
        <taxon>Chlamydiota</taxon>
        <taxon>Chlamydiia</taxon>
        <taxon>Chlamydiales</taxon>
        <taxon>Chlamydiaceae</taxon>
        <taxon>Chlamydia/Chlamydophila group</taxon>
        <taxon>Chlamydia</taxon>
    </lineage>
</organism>
<name>Q821U2_CHLCV</name>
<reference evidence="1 2" key="1">
    <citation type="journal article" date="2003" name="Nucleic Acids Res.">
        <title>Genome sequence of Chlamydophila caviae (Chlamydia psittaci GPIC): examining the role of niche-specific genes in the evolution of the Chlamydiaceae.</title>
        <authorList>
            <person name="Read T.D."/>
            <person name="Myers G.S.A."/>
            <person name="Brunham R.C."/>
            <person name="Nelson W.C."/>
            <person name="Paulsen I.T."/>
            <person name="Heidelberg J.F."/>
            <person name="Holtzapple E.K."/>
            <person name="Khouri H.M."/>
            <person name="Federova N.B."/>
            <person name="Carty H.A."/>
            <person name="Umayam L.A."/>
            <person name="Haft D.H."/>
            <person name="Peterson J.D."/>
            <person name="Beanan M.J."/>
            <person name="White O."/>
            <person name="Salzberg S.L."/>
            <person name="Hsia R.-C."/>
            <person name="McClarty G."/>
            <person name="Rank R.G."/>
            <person name="Bavoil P.M."/>
            <person name="Fraser C.M."/>
        </authorList>
    </citation>
    <scope>NUCLEOTIDE SEQUENCE [LARGE SCALE GENOMIC DNA]</scope>
    <source>
        <strain evidence="2">ATCC VR-813 / DSM 19441 / 03DC25 / GPIC</strain>
    </source>
</reference>
<dbReference type="EMBL" id="AE015925">
    <property type="protein sequence ID" value="AAP05584.1"/>
    <property type="molecule type" value="Genomic_DNA"/>
</dbReference>
<evidence type="ECO:0000313" key="1">
    <source>
        <dbReference type="EMBL" id="AAP05584.1"/>
    </source>
</evidence>
<dbReference type="HOGENOM" id="CLU_3364046_0_0_0"/>
<dbReference type="AlphaFoldDB" id="Q821U2"/>
<dbReference type="STRING" id="227941.CCA_00843"/>
<accession>Q821U2</accession>
<dbReference type="Proteomes" id="UP000002193">
    <property type="component" value="Chromosome"/>
</dbReference>